<dbReference type="HOGENOM" id="CLU_733591_0_0_1"/>
<dbReference type="EMBL" id="KL198016">
    <property type="protein sequence ID" value="KDQ21892.1"/>
    <property type="molecule type" value="Genomic_DNA"/>
</dbReference>
<name>A0A067NCR6_BOTB1</name>
<organism evidence="2 3">
    <name type="scientific">Botryobasidium botryosum (strain FD-172 SS1)</name>
    <dbReference type="NCBI Taxonomy" id="930990"/>
    <lineage>
        <taxon>Eukaryota</taxon>
        <taxon>Fungi</taxon>
        <taxon>Dikarya</taxon>
        <taxon>Basidiomycota</taxon>
        <taxon>Agaricomycotina</taxon>
        <taxon>Agaricomycetes</taxon>
        <taxon>Cantharellales</taxon>
        <taxon>Botryobasidiaceae</taxon>
        <taxon>Botryobasidium</taxon>
    </lineage>
</organism>
<feature type="compositionally biased region" description="Low complexity" evidence="1">
    <location>
        <begin position="231"/>
        <end position="266"/>
    </location>
</feature>
<dbReference type="Proteomes" id="UP000027195">
    <property type="component" value="Unassembled WGS sequence"/>
</dbReference>
<keyword evidence="3" id="KW-1185">Reference proteome</keyword>
<sequence length="377" mass="39046">MQPRIFKTVLKKIKAALPSRAIQHLVGRQLGGLAAHQVLDRSRGQSGLDFLENSLENSGLHDDDSDSCCTRIIHVLNVNVHPPAIYAPQVAAAPFSALRLLRIGGANDDNSPAVPELSCVWESHDSTVPLAIAAHSLISECFLLPVHGSGALDLHVPPSLPPLPPTLPAPPSASASTVAPCTAAMVGAIPLISRRLHIAERATAFRHAMPGLYRRVQHAQAATTAAATIVTSAPGPSVPPTSSASSSSITAPPLPTTSLASTSGTAVPRAAAVRGPNSLDHRRIHAVATAVPNSPAPAPPVPVPLVPPPASAPPGSAMEPGVRPPTEFAGGPVDIVLSILGQEYVRVRLWGVSREVKAEMIGVELRWSGEEEGSLAS</sequence>
<accession>A0A067NCR6</accession>
<gene>
    <name evidence="2" type="ORF">BOTBODRAFT_169074</name>
</gene>
<feature type="region of interest" description="Disordered" evidence="1">
    <location>
        <begin position="231"/>
        <end position="278"/>
    </location>
</feature>
<evidence type="ECO:0000256" key="1">
    <source>
        <dbReference type="SAM" id="MobiDB-lite"/>
    </source>
</evidence>
<dbReference type="InParanoid" id="A0A067NCR6"/>
<proteinExistence type="predicted"/>
<reference evidence="3" key="1">
    <citation type="journal article" date="2014" name="Proc. Natl. Acad. Sci. U.S.A.">
        <title>Extensive sampling of basidiomycete genomes demonstrates inadequacy of the white-rot/brown-rot paradigm for wood decay fungi.</title>
        <authorList>
            <person name="Riley R."/>
            <person name="Salamov A.A."/>
            <person name="Brown D.W."/>
            <person name="Nagy L.G."/>
            <person name="Floudas D."/>
            <person name="Held B.W."/>
            <person name="Levasseur A."/>
            <person name="Lombard V."/>
            <person name="Morin E."/>
            <person name="Otillar R."/>
            <person name="Lindquist E.A."/>
            <person name="Sun H."/>
            <person name="LaButti K.M."/>
            <person name="Schmutz J."/>
            <person name="Jabbour D."/>
            <person name="Luo H."/>
            <person name="Baker S.E."/>
            <person name="Pisabarro A.G."/>
            <person name="Walton J.D."/>
            <person name="Blanchette R.A."/>
            <person name="Henrissat B."/>
            <person name="Martin F."/>
            <person name="Cullen D."/>
            <person name="Hibbett D.S."/>
            <person name="Grigoriev I.V."/>
        </authorList>
    </citation>
    <scope>NUCLEOTIDE SEQUENCE [LARGE SCALE GENOMIC DNA]</scope>
    <source>
        <strain evidence="3">FD-172 SS1</strain>
    </source>
</reference>
<evidence type="ECO:0000313" key="2">
    <source>
        <dbReference type="EMBL" id="KDQ21892.1"/>
    </source>
</evidence>
<dbReference type="AlphaFoldDB" id="A0A067NCR6"/>
<evidence type="ECO:0000313" key="3">
    <source>
        <dbReference type="Proteomes" id="UP000027195"/>
    </source>
</evidence>
<protein>
    <submittedName>
        <fullName evidence="2">Uncharacterized protein</fullName>
    </submittedName>
</protein>